<feature type="domain" description="EF-hand" evidence="4">
    <location>
        <begin position="19"/>
        <end position="54"/>
    </location>
</feature>
<protein>
    <recommendedName>
        <fullName evidence="3">Calcineurin B-like protein</fullName>
    </recommendedName>
</protein>
<keyword evidence="3" id="KW-0472">Membrane</keyword>
<comment type="subcellular location">
    <subcellularLocation>
        <location evidence="3">Membrane</location>
    </subcellularLocation>
</comment>
<name>A0A0D2TX20_GOSRA</name>
<keyword evidence="3" id="KW-0479">Metal-binding</keyword>
<dbReference type="AlphaFoldDB" id="A0A0D2TX20"/>
<keyword evidence="3" id="KW-0106">Calcium</keyword>
<dbReference type="PANTHER" id="PTHR23056">
    <property type="entry name" value="CALCINEURIN B"/>
    <property type="match status" value="1"/>
</dbReference>
<gene>
    <name evidence="5" type="ORF">B456_013G076000</name>
</gene>
<evidence type="ECO:0000313" key="6">
    <source>
        <dbReference type="Proteomes" id="UP000032304"/>
    </source>
</evidence>
<dbReference type="Gene3D" id="1.10.238.10">
    <property type="entry name" value="EF-hand"/>
    <property type="match status" value="1"/>
</dbReference>
<dbReference type="InterPro" id="IPR011992">
    <property type="entry name" value="EF-hand-dom_pair"/>
</dbReference>
<comment type="subunit">
    <text evidence="3">Homodimer. Interacts with CIPK.</text>
</comment>
<dbReference type="EMBL" id="CM001752">
    <property type="protein sequence ID" value="KJB79988.1"/>
    <property type="molecule type" value="Genomic_DNA"/>
</dbReference>
<keyword evidence="1 3" id="KW-0677">Repeat</keyword>
<dbReference type="GO" id="GO:0016020">
    <property type="term" value="C:membrane"/>
    <property type="evidence" value="ECO:0007669"/>
    <property type="project" value="UniProtKB-SubCell"/>
</dbReference>
<sequence length="80" mass="9307">MVLFKRRNSNMQFLETTISKIFFADRVFDLFDVKHNGVIEFGEFLCSLTVFHPSAPIADKVAFLVNCTSYDKLVTLREKR</sequence>
<proteinExistence type="inferred from homology"/>
<dbReference type="InterPro" id="IPR002048">
    <property type="entry name" value="EF_hand_dom"/>
</dbReference>
<dbReference type="GO" id="GO:0019722">
    <property type="term" value="P:calcium-mediated signaling"/>
    <property type="evidence" value="ECO:0007669"/>
    <property type="project" value="UniProtKB-UniRule"/>
</dbReference>
<evidence type="ECO:0000259" key="4">
    <source>
        <dbReference type="PROSITE" id="PS50222"/>
    </source>
</evidence>
<evidence type="ECO:0000256" key="1">
    <source>
        <dbReference type="ARBA" id="ARBA00022737"/>
    </source>
</evidence>
<comment type="function">
    <text evidence="3">Acts as a calcium sensor. CBL proteins interact with CIPK serine-threonine protein kinases. Binding of a CBL protein to the regulatory NAF domain of a CIPK protein lead to the activation of the kinase in a calcium-dependent manner.</text>
</comment>
<dbReference type="InterPro" id="IPR045198">
    <property type="entry name" value="CNBL1-10"/>
</dbReference>
<dbReference type="GO" id="GO:0005509">
    <property type="term" value="F:calcium ion binding"/>
    <property type="evidence" value="ECO:0007669"/>
    <property type="project" value="UniProtKB-UniRule"/>
</dbReference>
<dbReference type="Gramene" id="KJB79988">
    <property type="protein sequence ID" value="KJB79988"/>
    <property type="gene ID" value="B456_013G076000"/>
</dbReference>
<dbReference type="STRING" id="29730.A0A0D2TX20"/>
<accession>A0A0D2TX20</accession>
<dbReference type="GO" id="GO:0019900">
    <property type="term" value="F:kinase binding"/>
    <property type="evidence" value="ECO:0007669"/>
    <property type="project" value="UniProtKB-UniRule"/>
</dbReference>
<dbReference type="Proteomes" id="UP000032304">
    <property type="component" value="Chromosome 13"/>
</dbReference>
<organism evidence="5 6">
    <name type="scientific">Gossypium raimondii</name>
    <name type="common">Peruvian cotton</name>
    <name type="synonym">Gossypium klotzschianum subsp. raimondii</name>
    <dbReference type="NCBI Taxonomy" id="29730"/>
    <lineage>
        <taxon>Eukaryota</taxon>
        <taxon>Viridiplantae</taxon>
        <taxon>Streptophyta</taxon>
        <taxon>Embryophyta</taxon>
        <taxon>Tracheophyta</taxon>
        <taxon>Spermatophyta</taxon>
        <taxon>Magnoliopsida</taxon>
        <taxon>eudicotyledons</taxon>
        <taxon>Gunneridae</taxon>
        <taxon>Pentapetalae</taxon>
        <taxon>rosids</taxon>
        <taxon>malvids</taxon>
        <taxon>Malvales</taxon>
        <taxon>Malvaceae</taxon>
        <taxon>Malvoideae</taxon>
        <taxon>Gossypium</taxon>
    </lineage>
</organism>
<keyword evidence="6" id="KW-1185">Reference proteome</keyword>
<reference evidence="5 6" key="1">
    <citation type="journal article" date="2012" name="Nature">
        <title>Repeated polyploidization of Gossypium genomes and the evolution of spinnable cotton fibres.</title>
        <authorList>
            <person name="Paterson A.H."/>
            <person name="Wendel J.F."/>
            <person name="Gundlach H."/>
            <person name="Guo H."/>
            <person name="Jenkins J."/>
            <person name="Jin D."/>
            <person name="Llewellyn D."/>
            <person name="Showmaker K.C."/>
            <person name="Shu S."/>
            <person name="Udall J."/>
            <person name="Yoo M.J."/>
            <person name="Byers R."/>
            <person name="Chen W."/>
            <person name="Doron-Faigenboim A."/>
            <person name="Duke M.V."/>
            <person name="Gong L."/>
            <person name="Grimwood J."/>
            <person name="Grover C."/>
            <person name="Grupp K."/>
            <person name="Hu G."/>
            <person name="Lee T.H."/>
            <person name="Li J."/>
            <person name="Lin L."/>
            <person name="Liu T."/>
            <person name="Marler B.S."/>
            <person name="Page J.T."/>
            <person name="Roberts A.W."/>
            <person name="Romanel E."/>
            <person name="Sanders W.S."/>
            <person name="Szadkowski E."/>
            <person name="Tan X."/>
            <person name="Tang H."/>
            <person name="Xu C."/>
            <person name="Wang J."/>
            <person name="Wang Z."/>
            <person name="Zhang D."/>
            <person name="Zhang L."/>
            <person name="Ashrafi H."/>
            <person name="Bedon F."/>
            <person name="Bowers J.E."/>
            <person name="Brubaker C.L."/>
            <person name="Chee P.W."/>
            <person name="Das S."/>
            <person name="Gingle A.R."/>
            <person name="Haigler C.H."/>
            <person name="Harker D."/>
            <person name="Hoffmann L.V."/>
            <person name="Hovav R."/>
            <person name="Jones D.C."/>
            <person name="Lemke C."/>
            <person name="Mansoor S."/>
            <person name="ur Rahman M."/>
            <person name="Rainville L.N."/>
            <person name="Rambani A."/>
            <person name="Reddy U.K."/>
            <person name="Rong J.K."/>
            <person name="Saranga Y."/>
            <person name="Scheffler B.E."/>
            <person name="Scheffler J.A."/>
            <person name="Stelly D.M."/>
            <person name="Triplett B.A."/>
            <person name="Van Deynze A."/>
            <person name="Vaslin M.F."/>
            <person name="Waghmare V.N."/>
            <person name="Walford S.A."/>
            <person name="Wright R.J."/>
            <person name="Zaki E.A."/>
            <person name="Zhang T."/>
            <person name="Dennis E.S."/>
            <person name="Mayer K.F."/>
            <person name="Peterson D.G."/>
            <person name="Rokhsar D.S."/>
            <person name="Wang X."/>
            <person name="Schmutz J."/>
        </authorList>
    </citation>
    <scope>NUCLEOTIDE SEQUENCE [LARGE SCALE GENOMIC DNA]</scope>
</reference>
<evidence type="ECO:0000256" key="3">
    <source>
        <dbReference type="RuleBase" id="RU369080"/>
    </source>
</evidence>
<comment type="similarity">
    <text evidence="2 3">Belongs to the calcineurin regulatory subunit family.</text>
</comment>
<evidence type="ECO:0000256" key="2">
    <source>
        <dbReference type="ARBA" id="ARBA00023774"/>
    </source>
</evidence>
<dbReference type="PANTHER" id="PTHR23056:SF147">
    <property type="entry name" value="CALCINEURIN B-LIKE PROTEIN 8"/>
    <property type="match status" value="1"/>
</dbReference>
<dbReference type="SUPFAM" id="SSF47473">
    <property type="entry name" value="EF-hand"/>
    <property type="match status" value="1"/>
</dbReference>
<dbReference type="eggNOG" id="KOG0034">
    <property type="taxonomic scope" value="Eukaryota"/>
</dbReference>
<dbReference type="PROSITE" id="PS50222">
    <property type="entry name" value="EF_HAND_2"/>
    <property type="match status" value="1"/>
</dbReference>
<evidence type="ECO:0000313" key="5">
    <source>
        <dbReference type="EMBL" id="KJB79988.1"/>
    </source>
</evidence>